<reference evidence="2" key="1">
    <citation type="submission" date="2016-01" db="EMBL/GenBank/DDBJ databases">
        <authorList>
            <person name="Mitreva M."/>
            <person name="Pepin K.H."/>
            <person name="Mihindukulasuriya K.A."/>
            <person name="Fulton R."/>
            <person name="Fronick C."/>
            <person name="O'Laughlin M."/>
            <person name="Miner T."/>
            <person name="Herter B."/>
            <person name="Rosa B.A."/>
            <person name="Cordes M."/>
            <person name="Tomlinson C."/>
            <person name="Wollam A."/>
            <person name="Palsikar V.B."/>
            <person name="Mardis E.R."/>
            <person name="Wilson R.K."/>
        </authorList>
    </citation>
    <scope>NUCLEOTIDE SEQUENCE [LARGE SCALE GENOMIC DNA]</scope>
    <source>
        <strain evidence="2">MJR7716</strain>
    </source>
</reference>
<proteinExistence type="predicted"/>
<name>A0A133PV26_9BACT</name>
<dbReference type="EMBL" id="LRQG01000232">
    <property type="protein sequence ID" value="KXA33063.1"/>
    <property type="molecule type" value="Genomic_DNA"/>
</dbReference>
<dbReference type="AlphaFoldDB" id="A0A133PV26"/>
<evidence type="ECO:0000313" key="2">
    <source>
        <dbReference type="Proteomes" id="UP000070533"/>
    </source>
</evidence>
<protein>
    <submittedName>
        <fullName evidence="1">Uncharacterized protein</fullName>
    </submittedName>
</protein>
<dbReference type="Proteomes" id="UP000070533">
    <property type="component" value="Unassembled WGS sequence"/>
</dbReference>
<sequence length="101" mass="11409">MPFLIVQRYNGSLSALTRSSPADGEKNLHRRIFLFQVGTAILNSHAVVFISPNLAELGCRREYRHDKNTAYSGSLDARRNNQQQIGLTIIRTICCLYNLLS</sequence>
<dbReference type="PATRIC" id="fig|28128.5.peg.2624"/>
<accession>A0A133PV26</accession>
<organism evidence="1 2">
    <name type="scientific">Prevotella corporis</name>
    <dbReference type="NCBI Taxonomy" id="28128"/>
    <lineage>
        <taxon>Bacteria</taxon>
        <taxon>Pseudomonadati</taxon>
        <taxon>Bacteroidota</taxon>
        <taxon>Bacteroidia</taxon>
        <taxon>Bacteroidales</taxon>
        <taxon>Prevotellaceae</taxon>
        <taxon>Prevotella</taxon>
    </lineage>
</organism>
<comment type="caution">
    <text evidence="1">The sequence shown here is derived from an EMBL/GenBank/DDBJ whole genome shotgun (WGS) entry which is preliminary data.</text>
</comment>
<dbReference type="RefSeq" id="WP_197417937.1">
    <property type="nucleotide sequence ID" value="NZ_CP118020.1"/>
</dbReference>
<gene>
    <name evidence="1" type="ORF">HMPREF3226_02554</name>
</gene>
<keyword evidence="2" id="KW-1185">Reference proteome</keyword>
<evidence type="ECO:0000313" key="1">
    <source>
        <dbReference type="EMBL" id="KXA33063.1"/>
    </source>
</evidence>